<evidence type="ECO:0000313" key="1">
    <source>
        <dbReference type="EMBL" id="MEE2527314.1"/>
    </source>
</evidence>
<organism evidence="1 2">
    <name type="scientific">Hyphobacterium lacteum</name>
    <dbReference type="NCBI Taxonomy" id="3116575"/>
    <lineage>
        <taxon>Bacteria</taxon>
        <taxon>Pseudomonadati</taxon>
        <taxon>Pseudomonadota</taxon>
        <taxon>Alphaproteobacteria</taxon>
        <taxon>Maricaulales</taxon>
        <taxon>Maricaulaceae</taxon>
        <taxon>Hyphobacterium</taxon>
    </lineage>
</organism>
<dbReference type="EMBL" id="JAZDRP010000011">
    <property type="protein sequence ID" value="MEE2527314.1"/>
    <property type="molecule type" value="Genomic_DNA"/>
</dbReference>
<accession>A0ABU7LTT7</accession>
<keyword evidence="2" id="KW-1185">Reference proteome</keyword>
<protein>
    <recommendedName>
        <fullName evidence="3">DUF4304 domain-containing protein</fullName>
    </recommendedName>
</protein>
<evidence type="ECO:0008006" key="3">
    <source>
        <dbReference type="Google" id="ProtNLM"/>
    </source>
</evidence>
<sequence length="177" mass="19867">MPLHKVYAALEAKGWKLCRDETGDRYARLILPDRGAELICDLPHGRQFRCCWSVSDETFTRACDHIHEGFGFPVFLEQWQQIASLDDIEGTIKAGTEWALSRDMQALIRCLADAPTNLPGLAALMHLASLAVLGRSDTLKDYRSTFATGDRLGMPPYIKEDYLDRTIEFAENMKSGG</sequence>
<dbReference type="InterPro" id="IPR054259">
    <property type="entry name" value="DUF6990"/>
</dbReference>
<reference evidence="1 2" key="1">
    <citation type="submission" date="2024-01" db="EMBL/GenBank/DDBJ databases">
        <title>Hyphobacterium bacterium isolated from marine sediment.</title>
        <authorList>
            <person name="Zhao S."/>
        </authorList>
    </citation>
    <scope>NUCLEOTIDE SEQUENCE [LARGE SCALE GENOMIC DNA]</scope>
    <source>
        <strain evidence="2">HN65</strain>
    </source>
</reference>
<dbReference type="Pfam" id="PF22499">
    <property type="entry name" value="DUF6990"/>
    <property type="match status" value="1"/>
</dbReference>
<proteinExistence type="predicted"/>
<comment type="caution">
    <text evidence="1">The sequence shown here is derived from an EMBL/GenBank/DDBJ whole genome shotgun (WGS) entry which is preliminary data.</text>
</comment>
<evidence type="ECO:0000313" key="2">
    <source>
        <dbReference type="Proteomes" id="UP001354971"/>
    </source>
</evidence>
<gene>
    <name evidence="1" type="ORF">V0U79_13185</name>
</gene>
<name>A0ABU7LTT7_9PROT</name>
<dbReference type="RefSeq" id="WP_330199976.1">
    <property type="nucleotide sequence ID" value="NZ_JAZDRP010000011.1"/>
</dbReference>
<dbReference type="Proteomes" id="UP001354971">
    <property type="component" value="Unassembled WGS sequence"/>
</dbReference>